<comment type="caution">
    <text evidence="2">The sequence shown here is derived from an EMBL/GenBank/DDBJ whole genome shotgun (WGS) entry which is preliminary data.</text>
</comment>
<dbReference type="Proteomes" id="UP000237347">
    <property type="component" value="Unassembled WGS sequence"/>
</dbReference>
<evidence type="ECO:0000313" key="3">
    <source>
        <dbReference type="Proteomes" id="UP000237347"/>
    </source>
</evidence>
<reference evidence="2 3" key="1">
    <citation type="journal article" date="2018" name="Sci. Data">
        <title>The draft genome sequence of cork oak.</title>
        <authorList>
            <person name="Ramos A.M."/>
            <person name="Usie A."/>
            <person name="Barbosa P."/>
            <person name="Barros P.M."/>
            <person name="Capote T."/>
            <person name="Chaves I."/>
            <person name="Simoes F."/>
            <person name="Abreu I."/>
            <person name="Carrasquinho I."/>
            <person name="Faro C."/>
            <person name="Guimaraes J.B."/>
            <person name="Mendonca D."/>
            <person name="Nobrega F."/>
            <person name="Rodrigues L."/>
            <person name="Saibo N.J.M."/>
            <person name="Varela M.C."/>
            <person name="Egas C."/>
            <person name="Matos J."/>
            <person name="Miguel C.M."/>
            <person name="Oliveira M.M."/>
            <person name="Ricardo C.P."/>
            <person name="Goncalves S."/>
        </authorList>
    </citation>
    <scope>NUCLEOTIDE SEQUENCE [LARGE SCALE GENOMIC DNA]</scope>
    <source>
        <strain evidence="3">cv. HL8</strain>
    </source>
</reference>
<gene>
    <name evidence="2" type="ORF">CFP56_012705</name>
</gene>
<evidence type="ECO:0000313" key="2">
    <source>
        <dbReference type="EMBL" id="KAK7843305.1"/>
    </source>
</evidence>
<evidence type="ECO:0000259" key="1">
    <source>
        <dbReference type="Pfam" id="PF13966"/>
    </source>
</evidence>
<organism evidence="2 3">
    <name type="scientific">Quercus suber</name>
    <name type="common">Cork oak</name>
    <dbReference type="NCBI Taxonomy" id="58331"/>
    <lineage>
        <taxon>Eukaryota</taxon>
        <taxon>Viridiplantae</taxon>
        <taxon>Streptophyta</taxon>
        <taxon>Embryophyta</taxon>
        <taxon>Tracheophyta</taxon>
        <taxon>Spermatophyta</taxon>
        <taxon>Magnoliopsida</taxon>
        <taxon>eudicotyledons</taxon>
        <taxon>Gunneridae</taxon>
        <taxon>Pentapetalae</taxon>
        <taxon>rosids</taxon>
        <taxon>fabids</taxon>
        <taxon>Fagales</taxon>
        <taxon>Fagaceae</taxon>
        <taxon>Quercus</taxon>
    </lineage>
</organism>
<protein>
    <submittedName>
        <fullName evidence="2">Ribonuclease h protein</fullName>
    </submittedName>
</protein>
<keyword evidence="3" id="KW-1185">Reference proteome</keyword>
<dbReference type="Pfam" id="PF13966">
    <property type="entry name" value="zf-RVT"/>
    <property type="match status" value="1"/>
</dbReference>
<accession>A0AAW0KV11</accession>
<dbReference type="InterPro" id="IPR026960">
    <property type="entry name" value="RVT-Znf"/>
</dbReference>
<dbReference type="AlphaFoldDB" id="A0AAW0KV11"/>
<sequence length="98" mass="11787">MHNSVPVRNVLADRGINYSRSCSVCKNQVESLDHLLRECLFAQFFWFRMRAPQLVMTRRTQNLEDWLYENCCSKRTQQNHIPWGAIFPFALWNLWKHS</sequence>
<name>A0AAW0KV11_QUESU</name>
<feature type="domain" description="Reverse transcriptase zinc-binding" evidence="1">
    <location>
        <begin position="1"/>
        <end position="46"/>
    </location>
</feature>
<proteinExistence type="predicted"/>
<dbReference type="EMBL" id="PKMF04000206">
    <property type="protein sequence ID" value="KAK7843305.1"/>
    <property type="molecule type" value="Genomic_DNA"/>
</dbReference>